<dbReference type="InterPro" id="IPR036388">
    <property type="entry name" value="WH-like_DNA-bd_sf"/>
</dbReference>
<organism evidence="2 3">
    <name type="scientific">Deinococcus antarcticus</name>
    <dbReference type="NCBI Taxonomy" id="1298767"/>
    <lineage>
        <taxon>Bacteria</taxon>
        <taxon>Thermotogati</taxon>
        <taxon>Deinococcota</taxon>
        <taxon>Deinococci</taxon>
        <taxon>Deinococcales</taxon>
        <taxon>Deinococcaceae</taxon>
        <taxon>Deinococcus</taxon>
    </lineage>
</organism>
<dbReference type="EMBL" id="JBHRZF010000203">
    <property type="protein sequence ID" value="MFC3862574.1"/>
    <property type="molecule type" value="Genomic_DNA"/>
</dbReference>
<comment type="caution">
    <text evidence="2">The sequence shown here is derived from an EMBL/GenBank/DDBJ whole genome shotgun (WGS) entry which is preliminary data.</text>
</comment>
<dbReference type="Pfam" id="PF01047">
    <property type="entry name" value="MarR"/>
    <property type="match status" value="1"/>
</dbReference>
<proteinExistence type="predicted"/>
<reference evidence="3" key="1">
    <citation type="journal article" date="2019" name="Int. J. Syst. Evol. Microbiol.">
        <title>The Global Catalogue of Microorganisms (GCM) 10K type strain sequencing project: providing services to taxonomists for standard genome sequencing and annotation.</title>
        <authorList>
            <consortium name="The Broad Institute Genomics Platform"/>
            <consortium name="The Broad Institute Genome Sequencing Center for Infectious Disease"/>
            <person name="Wu L."/>
            <person name="Ma J."/>
        </authorList>
    </citation>
    <scope>NUCLEOTIDE SEQUENCE [LARGE SCALE GENOMIC DNA]</scope>
    <source>
        <strain evidence="3">CCTCC AB 2013263</strain>
    </source>
</reference>
<dbReference type="InterPro" id="IPR000835">
    <property type="entry name" value="HTH_MarR-typ"/>
</dbReference>
<dbReference type="Gene3D" id="1.10.10.10">
    <property type="entry name" value="Winged helix-like DNA-binding domain superfamily/Winged helix DNA-binding domain"/>
    <property type="match status" value="1"/>
</dbReference>
<protein>
    <submittedName>
        <fullName evidence="2">MarR family winged helix-turn-helix transcriptional regulator</fullName>
    </submittedName>
</protein>
<keyword evidence="3" id="KW-1185">Reference proteome</keyword>
<evidence type="ECO:0000259" key="1">
    <source>
        <dbReference type="SMART" id="SM00347"/>
    </source>
</evidence>
<dbReference type="Proteomes" id="UP001595748">
    <property type="component" value="Unassembled WGS sequence"/>
</dbReference>
<gene>
    <name evidence="2" type="ORF">ACFOPQ_17560</name>
</gene>
<sequence>MLHSLSGMLSSESGLELSDLIANEHLRLQGPLTAKEVAHRVQMGSGATTKLIDRLESKGFIKRSPHPTDRRSVVLESLAGDFPTVPKLIEFDRRVRERMEELDPAVRPVVAQFMKDVSQDIMEVLE</sequence>
<dbReference type="PANTHER" id="PTHR33164">
    <property type="entry name" value="TRANSCRIPTIONAL REGULATOR, MARR FAMILY"/>
    <property type="match status" value="1"/>
</dbReference>
<dbReference type="PANTHER" id="PTHR33164:SF43">
    <property type="entry name" value="HTH-TYPE TRANSCRIPTIONAL REPRESSOR YETL"/>
    <property type="match status" value="1"/>
</dbReference>
<dbReference type="RefSeq" id="WP_380080518.1">
    <property type="nucleotide sequence ID" value="NZ_JBHRZF010000203.1"/>
</dbReference>
<dbReference type="SUPFAM" id="SSF46785">
    <property type="entry name" value="Winged helix' DNA-binding domain"/>
    <property type="match status" value="1"/>
</dbReference>
<name>A0ABV8AAV2_9DEIO</name>
<accession>A0ABV8AAV2</accession>
<evidence type="ECO:0000313" key="2">
    <source>
        <dbReference type="EMBL" id="MFC3862574.1"/>
    </source>
</evidence>
<feature type="domain" description="HTH marR-type" evidence="1">
    <location>
        <begin position="8"/>
        <end position="107"/>
    </location>
</feature>
<dbReference type="SMART" id="SM00347">
    <property type="entry name" value="HTH_MARR"/>
    <property type="match status" value="1"/>
</dbReference>
<dbReference type="InterPro" id="IPR039422">
    <property type="entry name" value="MarR/SlyA-like"/>
</dbReference>
<dbReference type="InterPro" id="IPR036390">
    <property type="entry name" value="WH_DNA-bd_sf"/>
</dbReference>
<evidence type="ECO:0000313" key="3">
    <source>
        <dbReference type="Proteomes" id="UP001595748"/>
    </source>
</evidence>